<dbReference type="RefSeq" id="WP_310262168.1">
    <property type="nucleotide sequence ID" value="NZ_JAVDWA010000010.1"/>
</dbReference>
<accession>A0ABU1U5I0</accession>
<gene>
    <name evidence="1" type="ORF">J2X07_003727</name>
</gene>
<reference evidence="1 2" key="1">
    <citation type="submission" date="2023-07" db="EMBL/GenBank/DDBJ databases">
        <title>Sorghum-associated microbial communities from plants grown in Nebraska, USA.</title>
        <authorList>
            <person name="Schachtman D."/>
        </authorList>
    </citation>
    <scope>NUCLEOTIDE SEQUENCE [LARGE SCALE GENOMIC DNA]</scope>
    <source>
        <strain evidence="1 2">BE211</strain>
    </source>
</reference>
<dbReference type="Proteomes" id="UP001258181">
    <property type="component" value="Unassembled WGS sequence"/>
</dbReference>
<sequence length="45" mass="4977">MMGSFKPLKKIKSDGKIVSYEKLKVGDTKVVVVGVKFKGKISYSK</sequence>
<protein>
    <submittedName>
        <fullName evidence="1">Uncharacterized protein</fullName>
    </submittedName>
</protein>
<organism evidence="1 2">
    <name type="scientific">Fictibacillus barbaricus</name>
    <dbReference type="NCBI Taxonomy" id="182136"/>
    <lineage>
        <taxon>Bacteria</taxon>
        <taxon>Bacillati</taxon>
        <taxon>Bacillota</taxon>
        <taxon>Bacilli</taxon>
        <taxon>Bacillales</taxon>
        <taxon>Fictibacillaceae</taxon>
        <taxon>Fictibacillus</taxon>
    </lineage>
</organism>
<evidence type="ECO:0000313" key="2">
    <source>
        <dbReference type="Proteomes" id="UP001258181"/>
    </source>
</evidence>
<comment type="caution">
    <text evidence="1">The sequence shown here is derived from an EMBL/GenBank/DDBJ whole genome shotgun (WGS) entry which is preliminary data.</text>
</comment>
<name>A0ABU1U5I0_9BACL</name>
<evidence type="ECO:0000313" key="1">
    <source>
        <dbReference type="EMBL" id="MDR7074730.1"/>
    </source>
</evidence>
<dbReference type="EMBL" id="JAVDWA010000010">
    <property type="protein sequence ID" value="MDR7074730.1"/>
    <property type="molecule type" value="Genomic_DNA"/>
</dbReference>
<keyword evidence="2" id="KW-1185">Reference proteome</keyword>
<proteinExistence type="predicted"/>